<dbReference type="Gene3D" id="3.40.710.10">
    <property type="entry name" value="DD-peptidase/beta-lactamase superfamily"/>
    <property type="match status" value="1"/>
</dbReference>
<proteinExistence type="predicted"/>
<keyword evidence="4" id="KW-1185">Reference proteome</keyword>
<dbReference type="AlphaFoldDB" id="B4D078"/>
<dbReference type="EMBL" id="ABVL01000005">
    <property type="protein sequence ID" value="EDY20392.1"/>
    <property type="molecule type" value="Genomic_DNA"/>
</dbReference>
<evidence type="ECO:0000313" key="4">
    <source>
        <dbReference type="Proteomes" id="UP000005824"/>
    </source>
</evidence>
<feature type="chain" id="PRO_5002802273" evidence="1">
    <location>
        <begin position="24"/>
        <end position="417"/>
    </location>
</feature>
<name>B4D078_9BACT</name>
<dbReference type="STRING" id="497964.CfE428DRAFT_2316"/>
<dbReference type="eggNOG" id="COG1680">
    <property type="taxonomic scope" value="Bacteria"/>
</dbReference>
<dbReference type="InterPro" id="IPR012338">
    <property type="entry name" value="Beta-lactam/transpept-like"/>
</dbReference>
<sequence length="417" mass="45521" precursor="true">MYPLTRVTCLFTSAALAVSAVHAAEPGPLASVLQAAVDKHEVAGTVVLVADKDHVLDIEAAGYSNLSAKTPMKTDALFWIASMTKSFTGAALMMLVDEGKVSLNDPVEKYLPEFKGQMVAEDAIEMHPPKHPITVREIMCHTSGVVTPQDPAFKGKTTLKEIVETVGKLPLRREPGTKFEYNNSGINTGGRIIEVVTGMSYADFMQQRFFTPLELKDTTFFPTEEQASRLARSAAFTADKKGLEDIDHSKGITPQLITKLSEGQNIKVPQPLLENMGGGVISEMVHRYAQPAGGLYSTASDVGRFCQMLLNGGTWHGHRYLSDAAIKTLATSQTEGVSVNPVETYSVGLFVKIRDDEGLAPGSFGHRGARRTVMWVDPVHQLAMVALLQRMDMSGEQQKDFYGSVFRAMVEKWGKKP</sequence>
<comment type="caution">
    <text evidence="3">The sequence shown here is derived from an EMBL/GenBank/DDBJ whole genome shotgun (WGS) entry which is preliminary data.</text>
</comment>
<dbReference type="RefSeq" id="WP_006979641.1">
    <property type="nucleotide sequence ID" value="NZ_ABVL01000005.1"/>
</dbReference>
<keyword evidence="1" id="KW-0732">Signal</keyword>
<protein>
    <submittedName>
        <fullName evidence="3">Beta-lactamase</fullName>
    </submittedName>
</protein>
<reference evidence="3 4" key="1">
    <citation type="journal article" date="2011" name="J. Bacteriol.">
        <title>Genome sequence of Chthoniobacter flavus Ellin428, an aerobic heterotrophic soil bacterium.</title>
        <authorList>
            <person name="Kant R."/>
            <person name="van Passel M.W."/>
            <person name="Palva A."/>
            <person name="Lucas S."/>
            <person name="Lapidus A."/>
            <person name="Glavina Del Rio T."/>
            <person name="Dalin E."/>
            <person name="Tice H."/>
            <person name="Bruce D."/>
            <person name="Goodwin L."/>
            <person name="Pitluck S."/>
            <person name="Larimer F.W."/>
            <person name="Land M.L."/>
            <person name="Hauser L."/>
            <person name="Sangwan P."/>
            <person name="de Vos W.M."/>
            <person name="Janssen P.H."/>
            <person name="Smidt H."/>
        </authorList>
    </citation>
    <scope>NUCLEOTIDE SEQUENCE [LARGE SCALE GENOMIC DNA]</scope>
    <source>
        <strain evidence="3 4">Ellin428</strain>
    </source>
</reference>
<dbReference type="PANTHER" id="PTHR43283:SF3">
    <property type="entry name" value="BETA-LACTAMASE FAMILY PROTEIN (AFU_ORTHOLOGUE AFUA_5G07500)"/>
    <property type="match status" value="1"/>
</dbReference>
<evidence type="ECO:0000259" key="2">
    <source>
        <dbReference type="Pfam" id="PF00144"/>
    </source>
</evidence>
<dbReference type="Pfam" id="PF00144">
    <property type="entry name" value="Beta-lactamase"/>
    <property type="match status" value="1"/>
</dbReference>
<evidence type="ECO:0000313" key="3">
    <source>
        <dbReference type="EMBL" id="EDY20392.1"/>
    </source>
</evidence>
<dbReference type="InParanoid" id="B4D078"/>
<accession>B4D078</accession>
<gene>
    <name evidence="3" type="ORF">CfE428DRAFT_2316</name>
</gene>
<evidence type="ECO:0000256" key="1">
    <source>
        <dbReference type="SAM" id="SignalP"/>
    </source>
</evidence>
<dbReference type="InterPro" id="IPR001466">
    <property type="entry name" value="Beta-lactam-related"/>
</dbReference>
<feature type="signal peptide" evidence="1">
    <location>
        <begin position="1"/>
        <end position="23"/>
    </location>
</feature>
<organism evidence="3 4">
    <name type="scientific">Chthoniobacter flavus Ellin428</name>
    <dbReference type="NCBI Taxonomy" id="497964"/>
    <lineage>
        <taxon>Bacteria</taxon>
        <taxon>Pseudomonadati</taxon>
        <taxon>Verrucomicrobiota</taxon>
        <taxon>Spartobacteria</taxon>
        <taxon>Chthoniobacterales</taxon>
        <taxon>Chthoniobacteraceae</taxon>
        <taxon>Chthoniobacter</taxon>
    </lineage>
</organism>
<feature type="domain" description="Beta-lactamase-related" evidence="2">
    <location>
        <begin position="30"/>
        <end position="399"/>
    </location>
</feature>
<dbReference type="SUPFAM" id="SSF56601">
    <property type="entry name" value="beta-lactamase/transpeptidase-like"/>
    <property type="match status" value="1"/>
</dbReference>
<dbReference type="InterPro" id="IPR050789">
    <property type="entry name" value="Diverse_Enzym_Activities"/>
</dbReference>
<dbReference type="PANTHER" id="PTHR43283">
    <property type="entry name" value="BETA-LACTAMASE-RELATED"/>
    <property type="match status" value="1"/>
</dbReference>
<dbReference type="Proteomes" id="UP000005824">
    <property type="component" value="Unassembled WGS sequence"/>
</dbReference>